<accession>E7A8Y8</accession>
<feature type="transmembrane region" description="Helical" evidence="1">
    <location>
        <begin position="55"/>
        <end position="78"/>
    </location>
</feature>
<keyword evidence="3" id="KW-1185">Reference proteome</keyword>
<evidence type="ECO:0000313" key="3">
    <source>
        <dbReference type="Proteomes" id="UP000007934"/>
    </source>
</evidence>
<dbReference type="Proteomes" id="UP000007934">
    <property type="component" value="Chromosome"/>
</dbReference>
<reference evidence="2 3" key="1">
    <citation type="journal article" date="2011" name="Genome Biol. Evol.">
        <title>Comparative whole genome sequence analysis of the carcinogenic bacterial model pathogen Helicobacter felis.</title>
        <authorList>
            <person name="Arnold I.C."/>
            <person name="Zigova Z."/>
            <person name="Holden M."/>
            <person name="Lawley T.D."/>
            <person name="Rad R."/>
            <person name="Dougan G."/>
            <person name="Falkow S."/>
            <person name="Bentley S.D."/>
            <person name="Muller A."/>
        </authorList>
    </citation>
    <scope>NUCLEOTIDE SEQUENCE [LARGE SCALE GENOMIC DNA]</scope>
    <source>
        <strain evidence="3">ATCC 49179 / CCUG 28539 / NCTC 12436 / CS1</strain>
    </source>
</reference>
<evidence type="ECO:0000256" key="1">
    <source>
        <dbReference type="SAM" id="Phobius"/>
    </source>
</evidence>
<evidence type="ECO:0000313" key="2">
    <source>
        <dbReference type="EMBL" id="CBY82424.1"/>
    </source>
</evidence>
<dbReference type="KEGG" id="hfe:HFELIS_03400"/>
<proteinExistence type="predicted"/>
<keyword evidence="1" id="KW-0812">Transmembrane</keyword>
<keyword evidence="1" id="KW-1133">Transmembrane helix</keyword>
<keyword evidence="1" id="KW-0472">Membrane</keyword>
<sequence length="345" mass="40278">MHILEEIYETTLLHGLHSSIHHCARVVCARHCPGPFYCLCLYKHFRSTHCSLDRWGSVAFFGFTLLFVLYGNIMGLFTRYHERRDMEKLIQQIIEQDIKDTFSKSHYHNPTFATLSRVLGRFDLHADPSSPESGHEKIDRLFTYYQDINEDRVVDLHKYDFARQNPFYLHNLQNQIHQDLKCAQDFLKREDLSPEIKQAALIAIIQRGSSKDLSKALKGSQHLLNKEILKHLLDAYWHGKTTLDQEEMVRLCALVGYEGKDYLQLAKQSKALLAPDARFKFFEALATKDERAEKSFLYVLLDLEMIDQARERLSSHPKDEFMVINAYLELKATDKTYPLEVFFGV</sequence>
<dbReference type="EMBL" id="FQ670179">
    <property type="protein sequence ID" value="CBY82424.1"/>
    <property type="molecule type" value="Genomic_DNA"/>
</dbReference>
<dbReference type="STRING" id="936155.HFELIS_03400"/>
<protein>
    <submittedName>
        <fullName evidence="2">Periplasmic protein</fullName>
    </submittedName>
</protein>
<dbReference type="HOGENOM" id="CLU_053501_1_0_7"/>
<organism evidence="2 3">
    <name type="scientific">Helicobacter felis (strain ATCC 49179 / CCUG 28539 / NCTC 12436 / CS1)</name>
    <dbReference type="NCBI Taxonomy" id="936155"/>
    <lineage>
        <taxon>Bacteria</taxon>
        <taxon>Pseudomonadati</taxon>
        <taxon>Campylobacterota</taxon>
        <taxon>Epsilonproteobacteria</taxon>
        <taxon>Campylobacterales</taxon>
        <taxon>Helicobacteraceae</taxon>
        <taxon>Helicobacter</taxon>
    </lineage>
</organism>
<dbReference type="AlphaFoldDB" id="E7A8Y8"/>
<name>E7A8Y8_HELFC</name>
<gene>
    <name evidence="2" type="ordered locus">Hfelis_03400</name>
</gene>